<name>Q0FP73_SALBH</name>
<comment type="caution">
    <text evidence="3">The sequence shown here is derived from an EMBL/GenBank/DDBJ whole genome shotgun (WGS) entry which is preliminary data.</text>
</comment>
<evidence type="ECO:0000313" key="3">
    <source>
        <dbReference type="EMBL" id="EAU45986.1"/>
    </source>
</evidence>
<proteinExistence type="predicted"/>
<evidence type="ECO:0000256" key="1">
    <source>
        <dbReference type="SAM" id="SignalP"/>
    </source>
</evidence>
<dbReference type="PANTHER" id="PTHR36505:SF1">
    <property type="entry name" value="BLR1072 PROTEIN"/>
    <property type="match status" value="1"/>
</dbReference>
<dbReference type="Gene3D" id="2.30.30.240">
    <property type="entry name" value="PRC-barrel domain"/>
    <property type="match status" value="1"/>
</dbReference>
<dbReference type="eggNOG" id="ENOG50337WS">
    <property type="taxonomic scope" value="Bacteria"/>
</dbReference>
<dbReference type="RefSeq" id="WP_007801239.1">
    <property type="nucleotide sequence ID" value="NZ_DS022276.1"/>
</dbReference>
<dbReference type="Pfam" id="PF05239">
    <property type="entry name" value="PRC"/>
    <property type="match status" value="1"/>
</dbReference>
<organism evidence="3 4">
    <name type="scientific">Salipiger bermudensis (strain DSM 26914 / JCM 13377 / KCTC 12554 / HTCC2601)</name>
    <name type="common">Pelagibaca bermudensis</name>
    <dbReference type="NCBI Taxonomy" id="314265"/>
    <lineage>
        <taxon>Bacteria</taxon>
        <taxon>Pseudomonadati</taxon>
        <taxon>Pseudomonadota</taxon>
        <taxon>Alphaproteobacteria</taxon>
        <taxon>Rhodobacterales</taxon>
        <taxon>Roseobacteraceae</taxon>
        <taxon>Salipiger</taxon>
    </lineage>
</organism>
<reference evidence="3 4" key="1">
    <citation type="journal article" date="2010" name="J. Bacteriol.">
        <title>Genome sequences of Pelagibaca bermudensis HTCC2601T and Maritimibacter alkaliphilus HTCC2654T, the type strains of two marine Roseobacter genera.</title>
        <authorList>
            <person name="Thrash J.C."/>
            <person name="Cho J.C."/>
            <person name="Ferriera S."/>
            <person name="Johnson J."/>
            <person name="Vergin K.L."/>
            <person name="Giovannoni S.J."/>
        </authorList>
    </citation>
    <scope>NUCLEOTIDE SEQUENCE [LARGE SCALE GENOMIC DNA]</scope>
    <source>
        <strain evidence="4">DSM 26914 / JCM 13377 / KCTC 12554 / HTCC2601</strain>
    </source>
</reference>
<dbReference type="InterPro" id="IPR027275">
    <property type="entry name" value="PRC-brl_dom"/>
</dbReference>
<feature type="domain" description="PRC-barrel" evidence="2">
    <location>
        <begin position="27"/>
        <end position="81"/>
    </location>
</feature>
<dbReference type="AlphaFoldDB" id="Q0FP73"/>
<evidence type="ECO:0000313" key="4">
    <source>
        <dbReference type="Proteomes" id="UP000006230"/>
    </source>
</evidence>
<accession>Q0FP73</accession>
<dbReference type="OrthoDB" id="6158291at2"/>
<dbReference type="EMBL" id="AATQ01000019">
    <property type="protein sequence ID" value="EAU45986.1"/>
    <property type="molecule type" value="Genomic_DNA"/>
</dbReference>
<dbReference type="GeneID" id="92505366"/>
<dbReference type="HOGENOM" id="CLU_2220646_0_0_5"/>
<dbReference type="PANTHER" id="PTHR36505">
    <property type="entry name" value="BLR1072 PROTEIN"/>
    <property type="match status" value="1"/>
</dbReference>
<keyword evidence="4" id="KW-1185">Reference proteome</keyword>
<feature type="signal peptide" evidence="1">
    <location>
        <begin position="1"/>
        <end position="19"/>
    </location>
</feature>
<dbReference type="STRING" id="314265.R2601_26971"/>
<evidence type="ECO:0000259" key="2">
    <source>
        <dbReference type="Pfam" id="PF05239"/>
    </source>
</evidence>
<feature type="chain" id="PRO_5004171833" description="PRC-barrel domain-containing protein" evidence="1">
    <location>
        <begin position="20"/>
        <end position="107"/>
    </location>
</feature>
<protein>
    <recommendedName>
        <fullName evidence="2">PRC-barrel domain-containing protein</fullName>
    </recommendedName>
</protein>
<dbReference type="InterPro" id="IPR011033">
    <property type="entry name" value="PRC_barrel-like_sf"/>
</dbReference>
<gene>
    <name evidence="3" type="ORF">R2601_26971</name>
</gene>
<dbReference type="SUPFAM" id="SSF50346">
    <property type="entry name" value="PRC-barrel domain"/>
    <property type="match status" value="1"/>
</dbReference>
<dbReference type="Proteomes" id="UP000006230">
    <property type="component" value="Unassembled WGS sequence"/>
</dbReference>
<keyword evidence="1" id="KW-0732">Signal</keyword>
<sequence length="107" mass="11383">MRHITLPALSLILMTGAAAAQSVDMSNLYSVDDADVMGPDGNKIGEIEEILVDVTGIPVAAVVEAGGFLDIGDEDIVVSLEDLTFDAGNYSTLLTEEELEDLPEWDD</sequence>